<accession>A0A1N7MPB4</accession>
<keyword evidence="1" id="KW-0472">Membrane</keyword>
<name>A0A1N7MPB4_9RHOB</name>
<feature type="transmembrane region" description="Helical" evidence="1">
    <location>
        <begin position="6"/>
        <end position="25"/>
    </location>
</feature>
<protein>
    <submittedName>
        <fullName evidence="2">Uncharacterized protein</fullName>
    </submittedName>
</protein>
<proteinExistence type="predicted"/>
<evidence type="ECO:0000313" key="3">
    <source>
        <dbReference type="Proteomes" id="UP000186684"/>
    </source>
</evidence>
<gene>
    <name evidence="2" type="ORF">SAMN05421759_10558</name>
</gene>
<keyword evidence="1" id="KW-1133">Transmembrane helix</keyword>
<dbReference type="Proteomes" id="UP000186684">
    <property type="component" value="Unassembled WGS sequence"/>
</dbReference>
<dbReference type="EMBL" id="FTOQ01000005">
    <property type="protein sequence ID" value="SIS87984.1"/>
    <property type="molecule type" value="Genomic_DNA"/>
</dbReference>
<evidence type="ECO:0000256" key="1">
    <source>
        <dbReference type="SAM" id="Phobius"/>
    </source>
</evidence>
<dbReference type="STRING" id="633194.SAMN05421759_10558"/>
<evidence type="ECO:0000313" key="2">
    <source>
        <dbReference type="EMBL" id="SIS87984.1"/>
    </source>
</evidence>
<keyword evidence="3" id="KW-1185">Reference proteome</keyword>
<keyword evidence="1" id="KW-0812">Transmembrane</keyword>
<sequence>MTNGLALSLGALILGAIIMDMAIFGTEHMIFLGQKFFQLLGWVAFWR</sequence>
<reference evidence="3" key="1">
    <citation type="submission" date="2017-01" db="EMBL/GenBank/DDBJ databases">
        <authorList>
            <person name="Varghese N."/>
            <person name="Submissions S."/>
        </authorList>
    </citation>
    <scope>NUCLEOTIDE SEQUENCE [LARGE SCALE GENOMIC DNA]</scope>
    <source>
        <strain evidence="3">DSM 29430</strain>
    </source>
</reference>
<organism evidence="2 3">
    <name type="scientific">Roseivivax lentus</name>
    <dbReference type="NCBI Taxonomy" id="633194"/>
    <lineage>
        <taxon>Bacteria</taxon>
        <taxon>Pseudomonadati</taxon>
        <taxon>Pseudomonadota</taxon>
        <taxon>Alphaproteobacteria</taxon>
        <taxon>Rhodobacterales</taxon>
        <taxon>Roseobacteraceae</taxon>
        <taxon>Roseivivax</taxon>
    </lineage>
</organism>
<dbReference type="AlphaFoldDB" id="A0A1N7MPB4"/>